<dbReference type="AlphaFoldDB" id="A0A6G7PY07"/>
<organism evidence="1 2">
    <name type="scientific">Thermosulfuriphilus ammonigenes</name>
    <dbReference type="NCBI Taxonomy" id="1936021"/>
    <lineage>
        <taxon>Bacteria</taxon>
        <taxon>Pseudomonadati</taxon>
        <taxon>Thermodesulfobacteriota</taxon>
        <taxon>Thermodesulfobacteria</taxon>
        <taxon>Thermodesulfobacteriales</taxon>
        <taxon>Thermodesulfobacteriaceae</taxon>
        <taxon>Thermosulfuriphilus</taxon>
    </lineage>
</organism>
<dbReference type="KEGG" id="tav:G4V39_09950"/>
<proteinExistence type="predicted"/>
<evidence type="ECO:0000313" key="2">
    <source>
        <dbReference type="Proteomes" id="UP000502179"/>
    </source>
</evidence>
<keyword evidence="2" id="KW-1185">Reference proteome</keyword>
<dbReference type="Proteomes" id="UP000502179">
    <property type="component" value="Chromosome"/>
</dbReference>
<dbReference type="EMBL" id="CP048877">
    <property type="protein sequence ID" value="QIJ72574.1"/>
    <property type="molecule type" value="Genomic_DNA"/>
</dbReference>
<gene>
    <name evidence="1" type="ORF">G4V39_09950</name>
</gene>
<protein>
    <submittedName>
        <fullName evidence="1">Uncharacterized protein</fullName>
    </submittedName>
</protein>
<evidence type="ECO:0000313" key="1">
    <source>
        <dbReference type="EMBL" id="QIJ72574.1"/>
    </source>
</evidence>
<reference evidence="1 2" key="1">
    <citation type="submission" date="2020-02" db="EMBL/GenBank/DDBJ databases">
        <title>Genome analysis of Thermosulfuriphilus ammonigenes ST65T, an anaerobic thermophilic chemolithoautotrophic bacterium isolated from a deep-sea hydrothermal vent.</title>
        <authorList>
            <person name="Slobodkina G."/>
            <person name="Allioux M."/>
            <person name="Merkel A."/>
            <person name="Alain K."/>
            <person name="Jebbar M."/>
            <person name="Slobodkin A."/>
        </authorList>
    </citation>
    <scope>NUCLEOTIDE SEQUENCE [LARGE SCALE GENOMIC DNA]</scope>
    <source>
        <strain evidence="1 2">ST65</strain>
    </source>
</reference>
<accession>A0A6G7PY07</accession>
<dbReference type="RefSeq" id="WP_166032791.1">
    <property type="nucleotide sequence ID" value="NZ_CP048877.1"/>
</dbReference>
<sequence length="272" mass="30516">MRACFWGRGWWLIAFFLLGLLGPQEAGAYSQGFKASPDQAWSLIERELSRGGGLKWHLICRDISLSRCTLVSQSGSFTPLATIDLRYPAVRGLRQSYLEANLRYLLADRWELLLELRRDQARLEAARKRAREILKELGARGDLLVKELPGYLGEGKRQSAPQVVLKEADTGLRSAWRHSELRGQESLVRTPVATVRPSGEPLASYKASRDRVKPAAPTPSARDDYSSPEEYGLLGQLLLFLAGLWGWVMDNLILVSVVLMILSLLISMARRL</sequence>
<name>A0A6G7PY07_9BACT</name>